<comment type="caution">
    <text evidence="6">The sequence shown here is derived from an EMBL/GenBank/DDBJ whole genome shotgun (WGS) entry which is preliminary data.</text>
</comment>
<feature type="non-terminal residue" evidence="6">
    <location>
        <position position="1"/>
    </location>
</feature>
<evidence type="ECO:0000256" key="1">
    <source>
        <dbReference type="ARBA" id="ARBA00005234"/>
    </source>
</evidence>
<dbReference type="PROSITE" id="PS50600">
    <property type="entry name" value="ULP_PROTEASE"/>
    <property type="match status" value="1"/>
</dbReference>
<dbReference type="InterPro" id="IPR038765">
    <property type="entry name" value="Papain-like_cys_pep_sf"/>
</dbReference>
<dbReference type="AlphaFoldDB" id="A0AAE1HJE8"/>
<dbReference type="EMBL" id="JAHWGI010001079">
    <property type="protein sequence ID" value="KAK3922253.1"/>
    <property type="molecule type" value="Genomic_DNA"/>
</dbReference>
<evidence type="ECO:0000313" key="7">
    <source>
        <dbReference type="Proteomes" id="UP001219518"/>
    </source>
</evidence>
<dbReference type="Pfam" id="PF02902">
    <property type="entry name" value="Peptidase_C48"/>
    <property type="match status" value="1"/>
</dbReference>
<dbReference type="SUPFAM" id="SSF54001">
    <property type="entry name" value="Cysteine proteinases"/>
    <property type="match status" value="1"/>
</dbReference>
<protein>
    <submittedName>
        <fullName evidence="6">Sentrin-specific protease 1</fullName>
    </submittedName>
</protein>
<dbReference type="PANTHER" id="PTHR12606">
    <property type="entry name" value="SENTRIN/SUMO-SPECIFIC PROTEASE"/>
    <property type="match status" value="1"/>
</dbReference>
<dbReference type="PANTHER" id="PTHR12606:SF141">
    <property type="entry name" value="GH15225P-RELATED"/>
    <property type="match status" value="1"/>
</dbReference>
<evidence type="ECO:0000313" key="6">
    <source>
        <dbReference type="EMBL" id="KAK3922253.1"/>
    </source>
</evidence>
<comment type="similarity">
    <text evidence="1">Belongs to the peptidase C48 family.</text>
</comment>
<reference evidence="6" key="2">
    <citation type="journal article" date="2023" name="BMC Genomics">
        <title>Pest status, molecular evolution, and epigenetic factors derived from the genome assembly of Frankliniella fusca, a thysanopteran phytovirus vector.</title>
        <authorList>
            <person name="Catto M.A."/>
            <person name="Labadie P.E."/>
            <person name="Jacobson A.L."/>
            <person name="Kennedy G.G."/>
            <person name="Srinivasan R."/>
            <person name="Hunt B.G."/>
        </authorList>
    </citation>
    <scope>NUCLEOTIDE SEQUENCE</scope>
    <source>
        <strain evidence="6">PL_HMW_Pooled</strain>
    </source>
</reference>
<dbReference type="Proteomes" id="UP001219518">
    <property type="component" value="Unassembled WGS sequence"/>
</dbReference>
<feature type="domain" description="Ubiquitin-like protease family profile" evidence="5">
    <location>
        <begin position="79"/>
        <end position="240"/>
    </location>
</feature>
<organism evidence="6 7">
    <name type="scientific">Frankliniella fusca</name>
    <dbReference type="NCBI Taxonomy" id="407009"/>
    <lineage>
        <taxon>Eukaryota</taxon>
        <taxon>Metazoa</taxon>
        <taxon>Ecdysozoa</taxon>
        <taxon>Arthropoda</taxon>
        <taxon>Hexapoda</taxon>
        <taxon>Insecta</taxon>
        <taxon>Pterygota</taxon>
        <taxon>Neoptera</taxon>
        <taxon>Paraneoptera</taxon>
        <taxon>Thysanoptera</taxon>
        <taxon>Terebrantia</taxon>
        <taxon>Thripoidea</taxon>
        <taxon>Thripidae</taxon>
        <taxon>Frankliniella</taxon>
    </lineage>
</organism>
<dbReference type="GO" id="GO:0006508">
    <property type="term" value="P:proteolysis"/>
    <property type="evidence" value="ECO:0007669"/>
    <property type="project" value="UniProtKB-KW"/>
</dbReference>
<gene>
    <name evidence="6" type="ORF">KUF71_011727</name>
</gene>
<dbReference type="GO" id="GO:0016929">
    <property type="term" value="F:deSUMOylase activity"/>
    <property type="evidence" value="ECO:0007669"/>
    <property type="project" value="TreeGrafter"/>
</dbReference>
<dbReference type="GO" id="GO:0005634">
    <property type="term" value="C:nucleus"/>
    <property type="evidence" value="ECO:0007669"/>
    <property type="project" value="TreeGrafter"/>
</dbReference>
<accession>A0AAE1HJE8</accession>
<keyword evidence="7" id="KW-1185">Reference proteome</keyword>
<dbReference type="Gene3D" id="3.40.395.10">
    <property type="entry name" value="Adenoviral Proteinase, Chain A"/>
    <property type="match status" value="1"/>
</dbReference>
<evidence type="ECO:0000256" key="4">
    <source>
        <dbReference type="ARBA" id="ARBA00022807"/>
    </source>
</evidence>
<evidence type="ECO:0000259" key="5">
    <source>
        <dbReference type="PROSITE" id="PS50600"/>
    </source>
</evidence>
<sequence length="274" mass="31211">MSPQFVSPENNSSVMLSQTNITLGIVVNSRRDPISPAIVISSDEEPIPENEGYHISNLLNIENVANLTDETIVLVKFGISITAKQLKNLLSTEWLDDDTILFYLKLLKSSMSHKSIHVFNSHFYSERISKGDFKSVQNWTKKVDLFECQVVLIPIHLGLHWCLCVVEQKALDITYYDSMGGKNMTCLNDVLKYLSFEWRNKNKTGPFFEGRWRLRCATGIGKQPNDFDCGIFVCYYARMVCEGRDITASIDWLPGMRRHILNEINACGLDDLTT</sequence>
<keyword evidence="2 6" id="KW-0645">Protease</keyword>
<dbReference type="InterPro" id="IPR003653">
    <property type="entry name" value="Peptidase_C48_C"/>
</dbReference>
<evidence type="ECO:0000256" key="3">
    <source>
        <dbReference type="ARBA" id="ARBA00022801"/>
    </source>
</evidence>
<evidence type="ECO:0000256" key="2">
    <source>
        <dbReference type="ARBA" id="ARBA00022670"/>
    </source>
</evidence>
<keyword evidence="4" id="KW-0788">Thiol protease</keyword>
<keyword evidence="3" id="KW-0378">Hydrolase</keyword>
<reference evidence="6" key="1">
    <citation type="submission" date="2021-07" db="EMBL/GenBank/DDBJ databases">
        <authorList>
            <person name="Catto M.A."/>
            <person name="Jacobson A."/>
            <person name="Kennedy G."/>
            <person name="Labadie P."/>
            <person name="Hunt B.G."/>
            <person name="Srinivasan R."/>
        </authorList>
    </citation>
    <scope>NUCLEOTIDE SEQUENCE</scope>
    <source>
        <strain evidence="6">PL_HMW_Pooled</strain>
        <tissue evidence="6">Head</tissue>
    </source>
</reference>
<proteinExistence type="inferred from homology"/>
<name>A0AAE1HJE8_9NEOP</name>
<dbReference type="GO" id="GO:0016926">
    <property type="term" value="P:protein desumoylation"/>
    <property type="evidence" value="ECO:0007669"/>
    <property type="project" value="TreeGrafter"/>
</dbReference>